<dbReference type="Proteomes" id="UP001396334">
    <property type="component" value="Unassembled WGS sequence"/>
</dbReference>
<evidence type="ECO:0000313" key="9">
    <source>
        <dbReference type="Proteomes" id="UP001396334"/>
    </source>
</evidence>
<evidence type="ECO:0000256" key="4">
    <source>
        <dbReference type="ARBA" id="ARBA00023239"/>
    </source>
</evidence>
<dbReference type="SUPFAM" id="SSF48576">
    <property type="entry name" value="Terpenoid synthases"/>
    <property type="match status" value="1"/>
</dbReference>
<feature type="domain" description="Terpene synthase metal-binding" evidence="7">
    <location>
        <begin position="314"/>
        <end position="552"/>
    </location>
</feature>
<gene>
    <name evidence="8" type="ORF">V6N11_026556</name>
</gene>
<evidence type="ECO:0000256" key="5">
    <source>
        <dbReference type="ARBA" id="ARBA00038405"/>
    </source>
</evidence>
<dbReference type="PANTHER" id="PTHR31225:SF93">
    <property type="entry name" value="ALPHA-HUMULENE_(-)-(E)-BETA-CARYOPHYLLENE SYNTHASE"/>
    <property type="match status" value="1"/>
</dbReference>
<dbReference type="SUPFAM" id="SSF48239">
    <property type="entry name" value="Terpenoid cyclases/Protein prenyltransferases"/>
    <property type="match status" value="1"/>
</dbReference>
<dbReference type="Pfam" id="PF01397">
    <property type="entry name" value="Terpene_synth"/>
    <property type="match status" value="1"/>
</dbReference>
<dbReference type="Pfam" id="PF03936">
    <property type="entry name" value="Terpene_synth_C"/>
    <property type="match status" value="1"/>
</dbReference>
<dbReference type="InterPro" id="IPR005630">
    <property type="entry name" value="Terpene_synthase_metal-bd"/>
</dbReference>
<name>A0ABR2SWX8_9ROSI</name>
<dbReference type="CDD" id="cd00684">
    <property type="entry name" value="Terpene_cyclase_plant_C1"/>
    <property type="match status" value="1"/>
</dbReference>
<comment type="caution">
    <text evidence="8">The sequence shown here is derived from an EMBL/GenBank/DDBJ whole genome shotgun (WGS) entry which is preliminary data.</text>
</comment>
<dbReference type="EMBL" id="JBBPBN010000011">
    <property type="protein sequence ID" value="KAK9029439.1"/>
    <property type="molecule type" value="Genomic_DNA"/>
</dbReference>
<dbReference type="SFLD" id="SFLDG01019">
    <property type="entry name" value="Terpene_Cyclase_Like_1_C_Termi"/>
    <property type="match status" value="1"/>
</dbReference>
<dbReference type="PANTHER" id="PTHR31225">
    <property type="entry name" value="OS04G0344100 PROTEIN-RELATED"/>
    <property type="match status" value="1"/>
</dbReference>
<protein>
    <recommendedName>
        <fullName evidence="10">(+)-delta-cadinene synthase</fullName>
    </recommendedName>
</protein>
<evidence type="ECO:0000259" key="7">
    <source>
        <dbReference type="Pfam" id="PF03936"/>
    </source>
</evidence>
<evidence type="ECO:0000256" key="2">
    <source>
        <dbReference type="ARBA" id="ARBA00022723"/>
    </source>
</evidence>
<dbReference type="InterPro" id="IPR008930">
    <property type="entry name" value="Terpenoid_cyclase/PrenylTrfase"/>
</dbReference>
<evidence type="ECO:0000259" key="6">
    <source>
        <dbReference type="Pfam" id="PF01397"/>
    </source>
</evidence>
<keyword evidence="4" id="KW-0456">Lyase</keyword>
<keyword evidence="3" id="KW-0460">Magnesium</keyword>
<evidence type="ECO:0000313" key="8">
    <source>
        <dbReference type="EMBL" id="KAK9029439.1"/>
    </source>
</evidence>
<keyword evidence="9" id="KW-1185">Reference proteome</keyword>
<organism evidence="8 9">
    <name type="scientific">Hibiscus sabdariffa</name>
    <name type="common">roselle</name>
    <dbReference type="NCBI Taxonomy" id="183260"/>
    <lineage>
        <taxon>Eukaryota</taxon>
        <taxon>Viridiplantae</taxon>
        <taxon>Streptophyta</taxon>
        <taxon>Embryophyta</taxon>
        <taxon>Tracheophyta</taxon>
        <taxon>Spermatophyta</taxon>
        <taxon>Magnoliopsida</taxon>
        <taxon>eudicotyledons</taxon>
        <taxon>Gunneridae</taxon>
        <taxon>Pentapetalae</taxon>
        <taxon>rosids</taxon>
        <taxon>malvids</taxon>
        <taxon>Malvales</taxon>
        <taxon>Malvaceae</taxon>
        <taxon>Malvoideae</taxon>
        <taxon>Hibiscus</taxon>
    </lineage>
</organism>
<dbReference type="InterPro" id="IPR034741">
    <property type="entry name" value="Terpene_cyclase-like_1_C"/>
</dbReference>
<dbReference type="InterPro" id="IPR008949">
    <property type="entry name" value="Isoprenoid_synthase_dom_sf"/>
</dbReference>
<evidence type="ECO:0000256" key="1">
    <source>
        <dbReference type="ARBA" id="ARBA00001946"/>
    </source>
</evidence>
<dbReference type="InterPro" id="IPR050148">
    <property type="entry name" value="Terpene_synthase-like"/>
</dbReference>
<dbReference type="Gene3D" id="1.10.600.10">
    <property type="entry name" value="Farnesyl Diphosphate Synthase"/>
    <property type="match status" value="1"/>
</dbReference>
<dbReference type="SFLD" id="SFLDS00005">
    <property type="entry name" value="Isoprenoid_Synthase_Type_I"/>
    <property type="match status" value="1"/>
</dbReference>
<dbReference type="InterPro" id="IPR044814">
    <property type="entry name" value="Terpene_cyclase_plant_C1"/>
</dbReference>
<dbReference type="Gene3D" id="1.50.10.130">
    <property type="entry name" value="Terpene synthase, N-terminal domain"/>
    <property type="match status" value="1"/>
</dbReference>
<evidence type="ECO:0008006" key="10">
    <source>
        <dbReference type="Google" id="ProtNLM"/>
    </source>
</evidence>
<dbReference type="InterPro" id="IPR036965">
    <property type="entry name" value="Terpene_synth_N_sf"/>
</dbReference>
<reference evidence="8 9" key="1">
    <citation type="journal article" date="2024" name="G3 (Bethesda)">
        <title>Genome assembly of Hibiscus sabdariffa L. provides insights into metabolisms of medicinal natural products.</title>
        <authorList>
            <person name="Kim T."/>
        </authorList>
    </citation>
    <scope>NUCLEOTIDE SEQUENCE [LARGE SCALE GENOMIC DNA]</scope>
    <source>
        <strain evidence="8">TK-2024</strain>
        <tissue evidence="8">Old leaves</tissue>
    </source>
</reference>
<feature type="domain" description="Terpene synthase N-terminal" evidence="6">
    <location>
        <begin position="81"/>
        <end position="255"/>
    </location>
</feature>
<sequence>MALQATATVTAAAVAATATSYLLMRRVSGPMISLKVRGNACFASNNSSSTSAAASQQGPWAVTRYQEHVVRPLQNFSPDRWGDRFLTLPFTNSEFESCSTQVESMKKMVKDMLMSSRDDPIENILLINSLFRLGVSYHFEIEIEEQLSHLFLTFSIDSNDYDLYTIGVVFQVFRSHGYKMSCDVFDKFKNDDGMFKEELASNTKGIISLYEACQWGMHQEHILDEALTFTTLHLESLSVSRSCPDHLREYIGNALKFPYHKGMPRLESKQYITYYGNEESRNDLLLKFAKYDFNRVQMLHQKELSLLSSWWQKANLASRFPHVRQRMVESFFMAVAMVFEPQFAFARNLMSKWYIGFALIDDTYDAYGLYQELQALKRAVERWHASAVDELPGEYLRNLYEAFLHISDEVEEAVRKEGRSSRVFYAKEAIKKLVQGYHVDARWLHENIMPRFDEYLENGIWSIGVNTTLAVLMMGMREADEDAYRWLLNCDATILRAVSLQSRHYNDMQSNEDEEGRGGQISGITCYMKEYGVSKEEAIEGFRERIKAAWKDINEGFMETPKSIPRRILMTAFNIARVSENKKNYIPFSSSQNKVQAGYYDSFRPWVTELEWNGSLPFVVGFYMERPYGNILSVSSALHFRCCENLNPNHPNLLPITKLKA</sequence>
<comment type="cofactor">
    <cofactor evidence="1">
        <name>Mg(2+)</name>
        <dbReference type="ChEBI" id="CHEBI:18420"/>
    </cofactor>
</comment>
<evidence type="ECO:0000256" key="3">
    <source>
        <dbReference type="ARBA" id="ARBA00022842"/>
    </source>
</evidence>
<keyword evidence="2" id="KW-0479">Metal-binding</keyword>
<comment type="similarity">
    <text evidence="5">Belongs to the terpene synthase family. Tpsa subfamily.</text>
</comment>
<dbReference type="InterPro" id="IPR001906">
    <property type="entry name" value="Terpene_synth_N"/>
</dbReference>
<accession>A0ABR2SWX8</accession>
<proteinExistence type="inferred from homology"/>